<evidence type="ECO:0000313" key="4">
    <source>
        <dbReference type="Proteomes" id="UP000011715"/>
    </source>
</evidence>
<feature type="compositionally biased region" description="Low complexity" evidence="1">
    <location>
        <begin position="307"/>
        <end position="323"/>
    </location>
</feature>
<dbReference type="STRING" id="644358.A0A0C4DQ16"/>
<reference evidence="3" key="5">
    <citation type="submission" date="2015-06" db="UniProtKB">
        <authorList>
            <consortium name="EnsemblFungi"/>
        </authorList>
    </citation>
    <scope>IDENTIFICATION</scope>
    <source>
        <strain evidence="3">ATCC 64411</strain>
    </source>
</reference>
<organism evidence="3 4">
    <name type="scientific">Magnaporthiopsis poae (strain ATCC 64411 / 73-15)</name>
    <name type="common">Kentucky bluegrass fungus</name>
    <name type="synonym">Magnaporthe poae</name>
    <dbReference type="NCBI Taxonomy" id="644358"/>
    <lineage>
        <taxon>Eukaryota</taxon>
        <taxon>Fungi</taxon>
        <taxon>Dikarya</taxon>
        <taxon>Ascomycota</taxon>
        <taxon>Pezizomycotina</taxon>
        <taxon>Sordariomycetes</taxon>
        <taxon>Sordariomycetidae</taxon>
        <taxon>Magnaporthales</taxon>
        <taxon>Magnaporthaceae</taxon>
        <taxon>Magnaporthiopsis</taxon>
    </lineage>
</organism>
<dbReference type="OrthoDB" id="5401193at2759"/>
<dbReference type="EMBL" id="ADBL01000490">
    <property type="status" value="NOT_ANNOTATED_CDS"/>
    <property type="molecule type" value="Genomic_DNA"/>
</dbReference>
<feature type="compositionally biased region" description="Polar residues" evidence="1">
    <location>
        <begin position="416"/>
        <end position="426"/>
    </location>
</feature>
<proteinExistence type="predicted"/>
<feature type="compositionally biased region" description="Polar residues" evidence="1">
    <location>
        <begin position="1"/>
        <end position="19"/>
    </location>
</feature>
<feature type="region of interest" description="Disordered" evidence="1">
    <location>
        <begin position="1"/>
        <end position="37"/>
    </location>
</feature>
<protein>
    <submittedName>
        <fullName evidence="2 3">Uncharacterized protein</fullName>
    </submittedName>
</protein>
<accession>A0A0C4DQ16</accession>
<evidence type="ECO:0000313" key="3">
    <source>
        <dbReference type="EnsemblFungi" id="MAPG_01951T0"/>
    </source>
</evidence>
<reference evidence="3" key="4">
    <citation type="journal article" date="2015" name="G3 (Bethesda)">
        <title>Genome sequences of three phytopathogenic species of the Magnaporthaceae family of fungi.</title>
        <authorList>
            <person name="Okagaki L.H."/>
            <person name="Nunes C.C."/>
            <person name="Sailsbery J."/>
            <person name="Clay B."/>
            <person name="Brown D."/>
            <person name="John T."/>
            <person name="Oh Y."/>
            <person name="Young N."/>
            <person name="Fitzgerald M."/>
            <person name="Haas B.J."/>
            <person name="Zeng Q."/>
            <person name="Young S."/>
            <person name="Adiconis X."/>
            <person name="Fan L."/>
            <person name="Levin J.Z."/>
            <person name="Mitchell T.K."/>
            <person name="Okubara P.A."/>
            <person name="Farman M.L."/>
            <person name="Kohn L.M."/>
            <person name="Birren B."/>
            <person name="Ma L.-J."/>
            <person name="Dean R.A."/>
        </authorList>
    </citation>
    <scope>NUCLEOTIDE SEQUENCE</scope>
    <source>
        <strain evidence="3">ATCC 64411 / 73-15</strain>
    </source>
</reference>
<evidence type="ECO:0000256" key="1">
    <source>
        <dbReference type="SAM" id="MobiDB-lite"/>
    </source>
</evidence>
<feature type="compositionally biased region" description="Low complexity" evidence="1">
    <location>
        <begin position="236"/>
        <end position="275"/>
    </location>
</feature>
<dbReference type="AlphaFoldDB" id="A0A0C4DQ16"/>
<feature type="region of interest" description="Disordered" evidence="1">
    <location>
        <begin position="152"/>
        <end position="171"/>
    </location>
</feature>
<keyword evidence="4" id="KW-1185">Reference proteome</keyword>
<dbReference type="EnsemblFungi" id="MAPG_01951T0">
    <property type="protein sequence ID" value="MAPG_01951T0"/>
    <property type="gene ID" value="MAPG_01951"/>
</dbReference>
<evidence type="ECO:0000313" key="2">
    <source>
        <dbReference type="EMBL" id="KLU82883.1"/>
    </source>
</evidence>
<sequence>MSYYENSQWSAGGQTTWDHQTPPARSGASSTVPREEAAAFVSQLEEVEKAIDNLVKSGKMFTVPGRHNHNRMPSGPGSRPHSVGGFEDARGPHQGSNLSNFYANQRHQTSRGSNEAEQMMQAKRRMAAQRERELRNYHQEQQYNRTAVLSDMNNYNKPDRTLSPGSNMSEDERRELIARQRSALYGEGQFSEGGAYVDETGAVRPGPPTHHAVPSAAAGLRGPSPLAYEYGRAPLSSQGDAQAQQQQPQGPGAPEGSQAAIVAANERSRANSNASPLSNAGSRAAFDAPPSQSQQSQQGGAPITRASTSSPNGSPSSNKQSGGATVAPIGTRPSGAGSPSALANKQRSTTPLPSPLSHGYSASTSNSDDKSGGNGALVTSVGSSNTPQSATAGPESGNVGISGWGGRPGVWGNKSGLGSVQASVWG</sequence>
<feature type="region of interest" description="Disordered" evidence="1">
    <location>
        <begin position="197"/>
        <end position="426"/>
    </location>
</feature>
<name>A0A0C4DQ16_MAGP6</name>
<dbReference type="OMA" id="YYDNQQW"/>
<dbReference type="Proteomes" id="UP000011715">
    <property type="component" value="Unassembled WGS sequence"/>
</dbReference>
<reference evidence="2" key="3">
    <citation type="submission" date="2011-03" db="EMBL/GenBank/DDBJ databases">
        <title>Annotation of Magnaporthe poae ATCC 64411.</title>
        <authorList>
            <person name="Ma L.-J."/>
            <person name="Dead R."/>
            <person name="Young S.K."/>
            <person name="Zeng Q."/>
            <person name="Gargeya S."/>
            <person name="Fitzgerald M."/>
            <person name="Haas B."/>
            <person name="Abouelleil A."/>
            <person name="Alvarado L."/>
            <person name="Arachchi H.M."/>
            <person name="Berlin A."/>
            <person name="Brown A."/>
            <person name="Chapman S.B."/>
            <person name="Chen Z."/>
            <person name="Dunbar C."/>
            <person name="Freedman E."/>
            <person name="Gearin G."/>
            <person name="Gellesch M."/>
            <person name="Goldberg J."/>
            <person name="Griggs A."/>
            <person name="Gujja S."/>
            <person name="Heiman D."/>
            <person name="Howarth C."/>
            <person name="Larson L."/>
            <person name="Lui A."/>
            <person name="MacDonald P.J.P."/>
            <person name="Mehta T."/>
            <person name="Montmayeur A."/>
            <person name="Murphy C."/>
            <person name="Neiman D."/>
            <person name="Pearson M."/>
            <person name="Priest M."/>
            <person name="Roberts A."/>
            <person name="Saif S."/>
            <person name="Shea T."/>
            <person name="Shenoy N."/>
            <person name="Sisk P."/>
            <person name="Stolte C."/>
            <person name="Sykes S."/>
            <person name="Yandava C."/>
            <person name="Wortman J."/>
            <person name="Nusbaum C."/>
            <person name="Birren B."/>
        </authorList>
    </citation>
    <scope>NUCLEOTIDE SEQUENCE</scope>
    <source>
        <strain evidence="2">ATCC 64411</strain>
    </source>
</reference>
<feature type="compositionally biased region" description="Polar residues" evidence="1">
    <location>
        <begin position="380"/>
        <end position="391"/>
    </location>
</feature>
<dbReference type="eggNOG" id="ENOG502QW4G">
    <property type="taxonomic scope" value="Eukaryota"/>
</dbReference>
<gene>
    <name evidence="2" type="ORF">MAPG_01951</name>
</gene>
<reference evidence="2" key="1">
    <citation type="submission" date="2010-05" db="EMBL/GenBank/DDBJ databases">
        <title>The Genome Sequence of Magnaporthe poae strain ATCC 64411.</title>
        <authorList>
            <consortium name="The Broad Institute Genome Sequencing Platform"/>
            <consortium name="Broad Institute Genome Sequencing Center for Infectious Disease"/>
            <person name="Ma L.-J."/>
            <person name="Dead R."/>
            <person name="Young S."/>
            <person name="Zeng Q."/>
            <person name="Koehrsen M."/>
            <person name="Alvarado L."/>
            <person name="Berlin A."/>
            <person name="Chapman S.B."/>
            <person name="Chen Z."/>
            <person name="Freedman E."/>
            <person name="Gellesch M."/>
            <person name="Goldberg J."/>
            <person name="Griggs A."/>
            <person name="Gujja S."/>
            <person name="Heilman E.R."/>
            <person name="Heiman D."/>
            <person name="Hepburn T."/>
            <person name="Howarth C."/>
            <person name="Jen D."/>
            <person name="Larson L."/>
            <person name="Mehta T."/>
            <person name="Neiman D."/>
            <person name="Pearson M."/>
            <person name="Roberts A."/>
            <person name="Saif S."/>
            <person name="Shea T."/>
            <person name="Shenoy N."/>
            <person name="Sisk P."/>
            <person name="Stolte C."/>
            <person name="Sykes S."/>
            <person name="Walk T."/>
            <person name="White J."/>
            <person name="Yandava C."/>
            <person name="Haas B."/>
            <person name="Nusbaum C."/>
            <person name="Birren B."/>
        </authorList>
    </citation>
    <scope>NUCLEOTIDE SEQUENCE</scope>
    <source>
        <strain evidence="2">ATCC 64411</strain>
    </source>
</reference>
<dbReference type="VEuPathDB" id="FungiDB:MAPG_01951"/>
<feature type="compositionally biased region" description="Polar residues" evidence="1">
    <location>
        <begin position="341"/>
        <end position="351"/>
    </location>
</feature>
<reference evidence="4" key="2">
    <citation type="submission" date="2010-05" db="EMBL/GenBank/DDBJ databases">
        <title>The genome sequence of Magnaporthe poae strain ATCC 64411.</title>
        <authorList>
            <person name="Ma L.-J."/>
            <person name="Dead R."/>
            <person name="Young S."/>
            <person name="Zeng Q."/>
            <person name="Koehrsen M."/>
            <person name="Alvarado L."/>
            <person name="Berlin A."/>
            <person name="Chapman S.B."/>
            <person name="Chen Z."/>
            <person name="Freedman E."/>
            <person name="Gellesch M."/>
            <person name="Goldberg J."/>
            <person name="Griggs A."/>
            <person name="Gujja S."/>
            <person name="Heilman E.R."/>
            <person name="Heiman D."/>
            <person name="Hepburn T."/>
            <person name="Howarth C."/>
            <person name="Jen D."/>
            <person name="Larson L."/>
            <person name="Mehta T."/>
            <person name="Neiman D."/>
            <person name="Pearson M."/>
            <person name="Roberts A."/>
            <person name="Saif S."/>
            <person name="Shea T."/>
            <person name="Shenoy N."/>
            <person name="Sisk P."/>
            <person name="Stolte C."/>
            <person name="Sykes S."/>
            <person name="Walk T."/>
            <person name="White J."/>
            <person name="Yandava C."/>
            <person name="Haas B."/>
            <person name="Nusbaum C."/>
            <person name="Birren B."/>
        </authorList>
    </citation>
    <scope>NUCLEOTIDE SEQUENCE [LARGE SCALE GENOMIC DNA]</scope>
    <source>
        <strain evidence="4">ATCC 64411 / 73-15</strain>
    </source>
</reference>
<feature type="compositionally biased region" description="Gly residues" evidence="1">
    <location>
        <begin position="400"/>
        <end position="409"/>
    </location>
</feature>
<dbReference type="EMBL" id="GL876967">
    <property type="protein sequence ID" value="KLU82883.1"/>
    <property type="molecule type" value="Genomic_DNA"/>
</dbReference>
<feature type="region of interest" description="Disordered" evidence="1">
    <location>
        <begin position="62"/>
        <end position="83"/>
    </location>
</feature>